<sequence>MVALMMKKRSIKLKNKAEHSFVITPKKTPTENASKENDWFGEIQEQIVNETEKDFLSGDTVNNAQKCSHTSYPDVVEACDVKSNKCDVAETVRVCQKLLPTVIQKLSKDGDLHLTMLEFFKQISDDKFPLNNIAFLLWSEVVHWFDQPNTSRMRYCDDTKQFWKTVWRLFGSRFVHFMSGFKNKNEIMQGISQKSQHSPTTSNVNFAVPDIKILRSFDPYENADRIHPGILNDAISKLGKKIGHVSACLTFDGKKLKQGLTKKSGDVDLLGFEDGETLEERRTVLQTTMTELNVLSASISMQCKRRTHISDMPKELKSNMKNVLVHSLKRLSSGMNEMEQLKKKKEYAKEKLIERGGDSNWRNGKFSYAISAILGYMHDITAFTKKAGDVIKDICIIVSALNGSTFVDDIYVDIKSMDTYKAIKELSSVSTSPSTRLVKQRSEEWFQIRSAAKVTGSTLHKCLGLDGLKSQKEYLEKVICGLPENDFPENVKQAMKHGEESEIHAVATLVGKIAPVLYPEYVVCEEGCVVFRDEHLKPYFVVSPDGSLRKGPSQTDTKVALEIKCPMREAHTYFPQSQNEIQCYLAKPCRWLDRYSIQESKHFQTNYQMALKDEIQKESKNAEFLGLFQSAKDGESENTNTLQITRTVDEAISLIMNIADLHECMYELKRQRASESVVFICADLNRSWNKSICLSAPVAWFTKGYSLDTKTMRNIAEKVHNQCHDAGLHIPCQSFDGQWHNLVARSADNRPLTILQLQKDVWHEVEQMKKAQIISKFIEMNKFPKWFFKRSPGLCEIHVSNHMNNVPPIKRKTNQTMTANEQKTVPIGEAQGIDVVNVVSGEKDEDNEDVETNRGELDERDDLVVQNENNCTNTVDEICKSPFTLHDNKKDRSQPKAYVSEKDAKYILALLRTDKSSNKKGKWDSSEPDDIKQILTSSEKLVSLLDVDLRVIVRYFKKIKQIEVKETATKQAKLDVLSLRIGLSIPRNDKKCLPKKPSTFASLSKLSTKVLSKCASKYELNCAIAECMWSDRYIKWIAEGRVSNNMQIDGGCACREWFYQPEYSLRRNQLEVKCIDATHLLTRTRRKSCKGGLDNLSNAAWRKVAKDGNTLLTPIMVDEVTDPMS</sequence>
<evidence type="ECO:0000313" key="1">
    <source>
        <dbReference type="EMBL" id="WAR09542.1"/>
    </source>
</evidence>
<evidence type="ECO:0008006" key="3">
    <source>
        <dbReference type="Google" id="ProtNLM"/>
    </source>
</evidence>
<gene>
    <name evidence="1" type="ORF">MAR_034618</name>
</gene>
<dbReference type="InterPro" id="IPR011604">
    <property type="entry name" value="PDDEXK-like_dom_sf"/>
</dbReference>
<dbReference type="Proteomes" id="UP001164746">
    <property type="component" value="Chromosome 7"/>
</dbReference>
<dbReference type="PANTHER" id="PTHR46609:SF8">
    <property type="entry name" value="YQAJ VIRAL RECOMBINASE DOMAIN-CONTAINING PROTEIN"/>
    <property type="match status" value="1"/>
</dbReference>
<dbReference type="EMBL" id="CP111018">
    <property type="protein sequence ID" value="WAR09542.1"/>
    <property type="molecule type" value="Genomic_DNA"/>
</dbReference>
<keyword evidence="2" id="KW-1185">Reference proteome</keyword>
<reference evidence="1" key="1">
    <citation type="submission" date="2022-11" db="EMBL/GenBank/DDBJ databases">
        <title>Centuries of genome instability and evolution in soft-shell clam transmissible cancer (bioRxiv).</title>
        <authorList>
            <person name="Hart S.F.M."/>
            <person name="Yonemitsu M.A."/>
            <person name="Giersch R.M."/>
            <person name="Beal B.F."/>
            <person name="Arriagada G."/>
            <person name="Davis B.W."/>
            <person name="Ostrander E.A."/>
            <person name="Goff S.P."/>
            <person name="Metzger M.J."/>
        </authorList>
    </citation>
    <scope>NUCLEOTIDE SEQUENCE</scope>
    <source>
        <strain evidence="1">MELC-2E11</strain>
        <tissue evidence="1">Siphon/mantle</tissue>
    </source>
</reference>
<dbReference type="Gene3D" id="3.90.320.10">
    <property type="match status" value="1"/>
</dbReference>
<name>A0ABY7EKP6_MYAAR</name>
<dbReference type="PANTHER" id="PTHR46609">
    <property type="entry name" value="EXONUCLEASE, PHAGE-TYPE/RECB, C-TERMINAL DOMAIN-CONTAINING PROTEIN"/>
    <property type="match status" value="1"/>
</dbReference>
<dbReference type="InterPro" id="IPR011335">
    <property type="entry name" value="Restrct_endonuc-II-like"/>
</dbReference>
<proteinExistence type="predicted"/>
<protein>
    <recommendedName>
        <fullName evidence="3">YqaJ viral recombinase domain-containing protein</fullName>
    </recommendedName>
</protein>
<organism evidence="1 2">
    <name type="scientific">Mya arenaria</name>
    <name type="common">Soft-shell clam</name>
    <dbReference type="NCBI Taxonomy" id="6604"/>
    <lineage>
        <taxon>Eukaryota</taxon>
        <taxon>Metazoa</taxon>
        <taxon>Spiralia</taxon>
        <taxon>Lophotrochozoa</taxon>
        <taxon>Mollusca</taxon>
        <taxon>Bivalvia</taxon>
        <taxon>Autobranchia</taxon>
        <taxon>Heteroconchia</taxon>
        <taxon>Euheterodonta</taxon>
        <taxon>Imparidentia</taxon>
        <taxon>Neoheterodontei</taxon>
        <taxon>Myida</taxon>
        <taxon>Myoidea</taxon>
        <taxon>Myidae</taxon>
        <taxon>Mya</taxon>
    </lineage>
</organism>
<evidence type="ECO:0000313" key="2">
    <source>
        <dbReference type="Proteomes" id="UP001164746"/>
    </source>
</evidence>
<dbReference type="SUPFAM" id="SSF52980">
    <property type="entry name" value="Restriction endonuclease-like"/>
    <property type="match status" value="1"/>
</dbReference>
<accession>A0ABY7EKP6</accession>
<dbReference type="InterPro" id="IPR051703">
    <property type="entry name" value="NF-kappa-B_Signaling_Reg"/>
</dbReference>